<proteinExistence type="inferred from homology"/>
<dbReference type="InterPro" id="IPR016163">
    <property type="entry name" value="Ald_DH_C"/>
</dbReference>
<dbReference type="InterPro" id="IPR016162">
    <property type="entry name" value="Ald_DH_N"/>
</dbReference>
<dbReference type="FunFam" id="3.40.605.10:FF:000003">
    <property type="entry name" value="Methylmalonate-semialdehyde dehydrogenase [acylating]"/>
    <property type="match status" value="1"/>
</dbReference>
<keyword evidence="7" id="KW-1185">Reference proteome</keyword>
<dbReference type="GO" id="GO:0006210">
    <property type="term" value="P:thymine catabolic process"/>
    <property type="evidence" value="ECO:0007669"/>
    <property type="project" value="TreeGrafter"/>
</dbReference>
<evidence type="ECO:0000256" key="3">
    <source>
        <dbReference type="ARBA" id="ARBA00023002"/>
    </source>
</evidence>
<evidence type="ECO:0000256" key="4">
    <source>
        <dbReference type="ARBA" id="ARBA00023027"/>
    </source>
</evidence>
<dbReference type="NCBIfam" id="TIGR01722">
    <property type="entry name" value="MMSDH"/>
    <property type="match status" value="1"/>
</dbReference>
<protein>
    <recommendedName>
        <fullName evidence="2">methylmalonate-semialdehyde dehydrogenase (CoA acylating)</fullName>
        <ecNumber evidence="2">1.2.1.27</ecNumber>
    </recommendedName>
</protein>
<sequence>MMMRRFGLSVVAGRRWAGSAASAPAVPLIVAGKRVESHATSFHDVRDPATQKLVCRVPDASKDELESAVEAASAAFESWRMTPITTRQRVMFKYQELLRKKIDVIAESIVQENGKIMADAVGDVTRGLEVVEHACGTATLMMGETVENVSRDIDTYSYRQPLGVVAGICPFNFPAMIPLWMFPVAVTCGNTCIIKPSERTPGATMILAGLVKEAGLPDGVLNIVHGGKSTVDFLCDSPSIRAVSFVGSDVAGQHIHARATATGKRVQANLGAKNHATVLPDADKEATLNALCAAAFGASGQRCMALSVAILVGEASEWIDDLKTKAQSLVVNAGRSSVSHEPDAQLGPMISPKALERAKAIITRSIEQGANAILDGREFTSEKYPEGNFLGPTILTGVSPDMECYKQEIFGPVLCVMQADSLEEAIRITNANSHGNGCAIFTRSGASARKFQFQVDVGQVGINLPIPVPLPFFSFTGSRGSFVGANHFYGKEGVNFYTQIKTVTSNWRSAKSAAKDKLNTAMPILK</sequence>
<dbReference type="AlphaFoldDB" id="A0A0G4IR89"/>
<evidence type="ECO:0000256" key="1">
    <source>
        <dbReference type="ARBA" id="ARBA00009986"/>
    </source>
</evidence>
<dbReference type="Gene3D" id="3.40.605.10">
    <property type="entry name" value="Aldehyde Dehydrogenase, Chain A, domain 1"/>
    <property type="match status" value="1"/>
</dbReference>
<dbReference type="InterPro" id="IPR015590">
    <property type="entry name" value="Aldehyde_DH_dom"/>
</dbReference>
<dbReference type="PROSITE" id="PS00070">
    <property type="entry name" value="ALDEHYDE_DEHYDR_CYS"/>
    <property type="match status" value="1"/>
</dbReference>
<dbReference type="PANTHER" id="PTHR43866:SF3">
    <property type="entry name" value="METHYLMALONATE-SEMIALDEHYDE DEHYDROGENASE [ACYLATING], MITOCHONDRIAL"/>
    <property type="match status" value="1"/>
</dbReference>
<dbReference type="InterPro" id="IPR016160">
    <property type="entry name" value="Ald_DH_CS_CYS"/>
</dbReference>
<dbReference type="GO" id="GO:0004491">
    <property type="term" value="F:methylmalonate-semialdehyde dehydrogenase (acylating, NAD) activity"/>
    <property type="evidence" value="ECO:0007669"/>
    <property type="project" value="UniProtKB-EC"/>
</dbReference>
<dbReference type="PANTHER" id="PTHR43866">
    <property type="entry name" value="MALONATE-SEMIALDEHYDE DEHYDROGENASE"/>
    <property type="match status" value="1"/>
</dbReference>
<dbReference type="OrthoDB" id="310895at2759"/>
<organism evidence="6 7">
    <name type="scientific">Plasmodiophora brassicae</name>
    <name type="common">Clubroot disease agent</name>
    <dbReference type="NCBI Taxonomy" id="37360"/>
    <lineage>
        <taxon>Eukaryota</taxon>
        <taxon>Sar</taxon>
        <taxon>Rhizaria</taxon>
        <taxon>Endomyxa</taxon>
        <taxon>Phytomyxea</taxon>
        <taxon>Plasmodiophorida</taxon>
        <taxon>Plasmodiophoridae</taxon>
        <taxon>Plasmodiophora</taxon>
    </lineage>
</organism>
<evidence type="ECO:0000259" key="5">
    <source>
        <dbReference type="Pfam" id="PF00171"/>
    </source>
</evidence>
<accession>A0A0G4IR89</accession>
<comment type="similarity">
    <text evidence="1">Belongs to the aldehyde dehydrogenase family.</text>
</comment>
<dbReference type="InterPro" id="IPR016161">
    <property type="entry name" value="Ald_DH/histidinol_DH"/>
</dbReference>
<feature type="domain" description="Aldehyde dehydrogenase" evidence="5">
    <location>
        <begin position="38"/>
        <end position="503"/>
    </location>
</feature>
<dbReference type="InterPro" id="IPR010061">
    <property type="entry name" value="MeMal-semiAld_DH"/>
</dbReference>
<keyword evidence="3" id="KW-0560">Oxidoreductase</keyword>
<dbReference type="GO" id="GO:0005739">
    <property type="term" value="C:mitochondrion"/>
    <property type="evidence" value="ECO:0007669"/>
    <property type="project" value="TreeGrafter"/>
</dbReference>
<dbReference type="GO" id="GO:0006574">
    <property type="term" value="P:L-valine catabolic process"/>
    <property type="evidence" value="ECO:0007669"/>
    <property type="project" value="TreeGrafter"/>
</dbReference>
<dbReference type="STRING" id="37360.A0A0G4IR89"/>
<reference evidence="6 7" key="1">
    <citation type="submission" date="2015-02" db="EMBL/GenBank/DDBJ databases">
        <authorList>
            <person name="Chooi Y.-H."/>
        </authorList>
    </citation>
    <scope>NUCLEOTIDE SEQUENCE [LARGE SCALE GENOMIC DNA]</scope>
    <source>
        <strain evidence="6">E3</strain>
    </source>
</reference>
<evidence type="ECO:0000313" key="7">
    <source>
        <dbReference type="Proteomes" id="UP000039324"/>
    </source>
</evidence>
<name>A0A0G4IR89_PLABS</name>
<dbReference type="EC" id="1.2.1.27" evidence="2"/>
<keyword evidence="4" id="KW-0520">NAD</keyword>
<evidence type="ECO:0000256" key="2">
    <source>
        <dbReference type="ARBA" id="ARBA00013048"/>
    </source>
</evidence>
<evidence type="ECO:0000313" key="6">
    <source>
        <dbReference type="EMBL" id="CEO97707.1"/>
    </source>
</evidence>
<dbReference type="OMA" id="GGAKNHI"/>
<dbReference type="SUPFAM" id="SSF53720">
    <property type="entry name" value="ALDH-like"/>
    <property type="match status" value="1"/>
</dbReference>
<dbReference type="Pfam" id="PF00171">
    <property type="entry name" value="Aldedh"/>
    <property type="match status" value="1"/>
</dbReference>
<dbReference type="Proteomes" id="UP000039324">
    <property type="component" value="Unassembled WGS sequence"/>
</dbReference>
<dbReference type="EMBL" id="CDSF01000080">
    <property type="protein sequence ID" value="CEO97707.1"/>
    <property type="molecule type" value="Genomic_DNA"/>
</dbReference>
<dbReference type="FunFam" id="3.40.309.10:FF:000002">
    <property type="entry name" value="Methylmalonate-semialdehyde dehydrogenase (Acylating)"/>
    <property type="match status" value="1"/>
</dbReference>
<dbReference type="Gene3D" id="3.40.309.10">
    <property type="entry name" value="Aldehyde Dehydrogenase, Chain A, domain 2"/>
    <property type="match status" value="1"/>
</dbReference>
<gene>
    <name evidence="6" type="ORF">PBRA_005821</name>
</gene>
<dbReference type="CDD" id="cd07085">
    <property type="entry name" value="ALDH_F6_MMSDH"/>
    <property type="match status" value="1"/>
</dbReference>